<dbReference type="AlphaFoldDB" id="A0A0K2VD69"/>
<evidence type="ECO:0000313" key="1">
    <source>
        <dbReference type="EMBL" id="CDW48473.1"/>
    </source>
</evidence>
<feature type="non-terminal residue" evidence="1">
    <location>
        <position position="1"/>
    </location>
</feature>
<dbReference type="EMBL" id="HACA01031112">
    <property type="protein sequence ID" value="CDW48473.1"/>
    <property type="molecule type" value="Transcribed_RNA"/>
</dbReference>
<protein>
    <submittedName>
        <fullName evidence="1">Uncharacterized protein</fullName>
    </submittedName>
</protein>
<accession>A0A0K2VD69</accession>
<sequence length="78" mass="8989">GLSRCVRAGIVMLNNNYSFLLFVFRISPKISDKIIVMYHSELTVLRCSSNNHHMTSLPEETGDHLLRSASSTNYFRWI</sequence>
<organism evidence="1">
    <name type="scientific">Lepeophtheirus salmonis</name>
    <name type="common">Salmon louse</name>
    <name type="synonym">Caligus salmonis</name>
    <dbReference type="NCBI Taxonomy" id="72036"/>
    <lineage>
        <taxon>Eukaryota</taxon>
        <taxon>Metazoa</taxon>
        <taxon>Ecdysozoa</taxon>
        <taxon>Arthropoda</taxon>
        <taxon>Crustacea</taxon>
        <taxon>Multicrustacea</taxon>
        <taxon>Hexanauplia</taxon>
        <taxon>Copepoda</taxon>
        <taxon>Siphonostomatoida</taxon>
        <taxon>Caligidae</taxon>
        <taxon>Lepeophtheirus</taxon>
    </lineage>
</organism>
<reference evidence="1" key="1">
    <citation type="submission" date="2014-05" db="EMBL/GenBank/DDBJ databases">
        <authorList>
            <person name="Chronopoulou M."/>
        </authorList>
    </citation>
    <scope>NUCLEOTIDE SEQUENCE</scope>
    <source>
        <tissue evidence="1">Whole organism</tissue>
    </source>
</reference>
<name>A0A0K2VD69_LEPSM</name>
<proteinExistence type="predicted"/>